<comment type="similarity">
    <text evidence="2">Belongs to the transposase IS30 family.</text>
</comment>
<dbReference type="SUPFAM" id="SSF53098">
    <property type="entry name" value="Ribonuclease H-like"/>
    <property type="match status" value="1"/>
</dbReference>
<evidence type="ECO:0000313" key="5">
    <source>
        <dbReference type="Proteomes" id="UP000234331"/>
    </source>
</evidence>
<evidence type="ECO:0000256" key="2">
    <source>
        <dbReference type="ARBA" id="ARBA00006363"/>
    </source>
</evidence>
<proteinExistence type="inferred from homology"/>
<dbReference type="GO" id="GO:0006313">
    <property type="term" value="P:DNA transposition"/>
    <property type="evidence" value="ECO:0007669"/>
    <property type="project" value="InterPro"/>
</dbReference>
<dbReference type="GO" id="GO:0004803">
    <property type="term" value="F:transposase activity"/>
    <property type="evidence" value="ECO:0007669"/>
    <property type="project" value="InterPro"/>
</dbReference>
<dbReference type="InterPro" id="IPR012337">
    <property type="entry name" value="RNaseH-like_sf"/>
</dbReference>
<dbReference type="InterPro" id="IPR051917">
    <property type="entry name" value="Transposase-Integrase"/>
</dbReference>
<dbReference type="InterPro" id="IPR001584">
    <property type="entry name" value="Integrase_cat-core"/>
</dbReference>
<organism evidence="4 5">
    <name type="scientific">Frankia canadensis</name>
    <dbReference type="NCBI Taxonomy" id="1836972"/>
    <lineage>
        <taxon>Bacteria</taxon>
        <taxon>Bacillati</taxon>
        <taxon>Actinomycetota</taxon>
        <taxon>Actinomycetes</taxon>
        <taxon>Frankiales</taxon>
        <taxon>Frankiaceae</taxon>
        <taxon>Frankia</taxon>
    </lineage>
</organism>
<dbReference type="InterPro" id="IPR036397">
    <property type="entry name" value="RNaseH_sf"/>
</dbReference>
<sequence>MPSVHAGRPTAGFDGCSATVAAVAIRPSSSRLAAAPRPPASAATRDRVAGILSLKVRQLPDALFRSITSDQGSEMADHARFTVATGIPVYFADPYSPWQRGSNENTNGLLRQYFPKDTDLSEHAQRELDRVADLLNQRPRQTLDWDTRREAQQTATIVYRLMH</sequence>
<dbReference type="AlphaFoldDB" id="A0A2I2L226"/>
<dbReference type="NCBIfam" id="NF033563">
    <property type="entry name" value="transpos_IS30"/>
    <property type="match status" value="1"/>
</dbReference>
<dbReference type="Proteomes" id="UP000234331">
    <property type="component" value="Unassembled WGS sequence"/>
</dbReference>
<dbReference type="PROSITE" id="PS01043">
    <property type="entry name" value="TRANSPOSASE_IS30"/>
    <property type="match status" value="1"/>
</dbReference>
<reference evidence="4 5" key="1">
    <citation type="submission" date="2017-06" db="EMBL/GenBank/DDBJ databases">
        <authorList>
            <person name="Kim H.J."/>
            <person name="Triplett B.A."/>
        </authorList>
    </citation>
    <scope>NUCLEOTIDE SEQUENCE [LARGE SCALE GENOMIC DNA]</scope>
    <source>
        <strain evidence="4">FRACA_ARgP5</strain>
    </source>
</reference>
<feature type="domain" description="Integrase catalytic" evidence="3">
    <location>
        <begin position="1"/>
        <end position="156"/>
    </location>
</feature>
<dbReference type="PANTHER" id="PTHR10948">
    <property type="entry name" value="TRANSPOSASE"/>
    <property type="match status" value="1"/>
</dbReference>
<dbReference type="Gene3D" id="3.30.420.10">
    <property type="entry name" value="Ribonuclease H-like superfamily/Ribonuclease H"/>
    <property type="match status" value="1"/>
</dbReference>
<dbReference type="PROSITE" id="PS50994">
    <property type="entry name" value="INTEGRASE"/>
    <property type="match status" value="1"/>
</dbReference>
<evidence type="ECO:0000313" key="4">
    <source>
        <dbReference type="EMBL" id="SNQ51958.1"/>
    </source>
</evidence>
<dbReference type="EMBL" id="FZMO01000556">
    <property type="protein sequence ID" value="SNQ51958.1"/>
    <property type="molecule type" value="Genomic_DNA"/>
</dbReference>
<accession>A0A2I2L226</accession>
<dbReference type="GO" id="GO:0005829">
    <property type="term" value="C:cytosol"/>
    <property type="evidence" value="ECO:0007669"/>
    <property type="project" value="TreeGrafter"/>
</dbReference>
<keyword evidence="5" id="KW-1185">Reference proteome</keyword>
<name>A0A2I2L226_9ACTN</name>
<protein>
    <submittedName>
        <fullName evidence="4">Transposase</fullName>
    </submittedName>
</protein>
<dbReference type="InterPro" id="IPR001598">
    <property type="entry name" value="Transposase_IS30_CS"/>
</dbReference>
<evidence type="ECO:0000256" key="1">
    <source>
        <dbReference type="ARBA" id="ARBA00002190"/>
    </source>
</evidence>
<dbReference type="GO" id="GO:0015074">
    <property type="term" value="P:DNA integration"/>
    <property type="evidence" value="ECO:0007669"/>
    <property type="project" value="InterPro"/>
</dbReference>
<evidence type="ECO:0000259" key="3">
    <source>
        <dbReference type="PROSITE" id="PS50994"/>
    </source>
</evidence>
<gene>
    <name evidence="4" type="ORF">FRACA_880009</name>
</gene>
<dbReference type="InterPro" id="IPR053392">
    <property type="entry name" value="Transposase_IS30-like"/>
</dbReference>
<dbReference type="PANTHER" id="PTHR10948:SF23">
    <property type="entry name" value="TRANSPOSASE INSI FOR INSERTION SEQUENCE ELEMENT IS30A-RELATED"/>
    <property type="match status" value="1"/>
</dbReference>
<comment type="function">
    <text evidence="1">Required for the transposition of the insertion element.</text>
</comment>
<dbReference type="GO" id="GO:0003677">
    <property type="term" value="F:DNA binding"/>
    <property type="evidence" value="ECO:0007669"/>
    <property type="project" value="InterPro"/>
</dbReference>